<dbReference type="AlphaFoldDB" id="A0A4Y9R9E8"/>
<evidence type="ECO:0000313" key="3">
    <source>
        <dbReference type="Proteomes" id="UP000298127"/>
    </source>
</evidence>
<keyword evidence="2" id="KW-0315">Glutamine amidotransferase</keyword>
<feature type="domain" description="Glutamine amidotransferase" evidence="1">
    <location>
        <begin position="49"/>
        <end position="192"/>
    </location>
</feature>
<protein>
    <submittedName>
        <fullName evidence="2">Glutamine amidotransferase</fullName>
    </submittedName>
</protein>
<dbReference type="PANTHER" id="PTHR42695:SF5">
    <property type="entry name" value="GLUTAMINE AMIDOTRANSFERASE YLR126C-RELATED"/>
    <property type="match status" value="1"/>
</dbReference>
<gene>
    <name evidence="2" type="ORF">E4M00_02905</name>
</gene>
<dbReference type="EMBL" id="SPQZ01000001">
    <property type="protein sequence ID" value="TFW00154.1"/>
    <property type="molecule type" value="Genomic_DNA"/>
</dbReference>
<organism evidence="2 3">
    <name type="scientific">Orlajensenia leifsoniae</name>
    <dbReference type="NCBI Taxonomy" id="2561933"/>
    <lineage>
        <taxon>Bacteria</taxon>
        <taxon>Bacillati</taxon>
        <taxon>Actinomycetota</taxon>
        <taxon>Actinomycetes</taxon>
        <taxon>Micrococcales</taxon>
        <taxon>Microbacteriaceae</taxon>
        <taxon>Orlajensenia</taxon>
    </lineage>
</organism>
<dbReference type="InterPro" id="IPR044992">
    <property type="entry name" value="ChyE-like"/>
</dbReference>
<dbReference type="PROSITE" id="PS51273">
    <property type="entry name" value="GATASE_TYPE_1"/>
    <property type="match status" value="1"/>
</dbReference>
<dbReference type="SUPFAM" id="SSF52317">
    <property type="entry name" value="Class I glutamine amidotransferase-like"/>
    <property type="match status" value="1"/>
</dbReference>
<dbReference type="Proteomes" id="UP000298127">
    <property type="component" value="Unassembled WGS sequence"/>
</dbReference>
<dbReference type="PANTHER" id="PTHR42695">
    <property type="entry name" value="GLUTAMINE AMIDOTRANSFERASE YLR126C-RELATED"/>
    <property type="match status" value="1"/>
</dbReference>
<reference evidence="2 3" key="1">
    <citation type="journal article" date="2018" name="J. Microbiol.">
        <title>Leifsonia flava sp. nov., a novel actinobacterium isolated from the rhizosphere of Aquilegia viridiflora.</title>
        <authorList>
            <person name="Cai Y."/>
            <person name="Tao W.Z."/>
            <person name="Ma Y.J."/>
            <person name="Cheng J."/>
            <person name="Zhang M.Y."/>
            <person name="Zhang Y.X."/>
        </authorList>
    </citation>
    <scope>NUCLEOTIDE SEQUENCE [LARGE SCALE GENOMIC DNA]</scope>
    <source>
        <strain evidence="2 3">SYP-B2174</strain>
    </source>
</reference>
<dbReference type="CDD" id="cd01741">
    <property type="entry name" value="GATase1_1"/>
    <property type="match status" value="1"/>
</dbReference>
<comment type="caution">
    <text evidence="2">The sequence shown here is derived from an EMBL/GenBank/DDBJ whole genome shotgun (WGS) entry which is preliminary data.</text>
</comment>
<keyword evidence="3" id="KW-1185">Reference proteome</keyword>
<dbReference type="Pfam" id="PF00117">
    <property type="entry name" value="GATase"/>
    <property type="match status" value="1"/>
</dbReference>
<sequence>MTARFLLVTIRPELDAARDEYESMLAATGLPASALSQHLLADEPLGDALDGVAGVIVGGSPFSVTDAAKTSSQRRAESGLRVIAAASVDHGLPVLFTCYGIGVVAQAYGGSVGREHGEPTSAVPITLTAAGVSDPLLGTLPTTFDALVAHKEAVNTLPTGAVLLAGSPSCPVQAFRLGTHLHAVQFHPEVTADDLAARAAIYQHHGYFDAHELHVVQARLAQTSVTVPRRLLKAFVDLHG</sequence>
<dbReference type="Gene3D" id="3.40.50.880">
    <property type="match status" value="1"/>
</dbReference>
<dbReference type="NCBIfam" id="NF005743">
    <property type="entry name" value="PRK07567.1"/>
    <property type="match status" value="1"/>
</dbReference>
<dbReference type="RefSeq" id="WP_135118987.1">
    <property type="nucleotide sequence ID" value="NZ_SPQZ01000001.1"/>
</dbReference>
<keyword evidence="2" id="KW-0808">Transferase</keyword>
<dbReference type="GO" id="GO:0016740">
    <property type="term" value="F:transferase activity"/>
    <property type="evidence" value="ECO:0007669"/>
    <property type="project" value="UniProtKB-KW"/>
</dbReference>
<proteinExistence type="predicted"/>
<dbReference type="GO" id="GO:0005829">
    <property type="term" value="C:cytosol"/>
    <property type="evidence" value="ECO:0007669"/>
    <property type="project" value="TreeGrafter"/>
</dbReference>
<dbReference type="InterPro" id="IPR017926">
    <property type="entry name" value="GATASE"/>
</dbReference>
<dbReference type="InterPro" id="IPR029062">
    <property type="entry name" value="Class_I_gatase-like"/>
</dbReference>
<evidence type="ECO:0000259" key="1">
    <source>
        <dbReference type="Pfam" id="PF00117"/>
    </source>
</evidence>
<accession>A0A4Y9R9E8</accession>
<evidence type="ECO:0000313" key="2">
    <source>
        <dbReference type="EMBL" id="TFW00154.1"/>
    </source>
</evidence>
<name>A0A4Y9R9E8_9MICO</name>